<accession>A0A8B6DCY4</accession>
<keyword evidence="1" id="KW-0732">Signal</keyword>
<comment type="caution">
    <text evidence="2">The sequence shown here is derived from an EMBL/GenBank/DDBJ whole genome shotgun (WGS) entry which is preliminary data.</text>
</comment>
<proteinExistence type="predicted"/>
<name>A0A8B6DCY4_MYTGA</name>
<feature type="chain" id="PRO_5032763658" evidence="1">
    <location>
        <begin position="23"/>
        <end position="162"/>
    </location>
</feature>
<dbReference type="Proteomes" id="UP000596742">
    <property type="component" value="Unassembled WGS sequence"/>
</dbReference>
<gene>
    <name evidence="2" type="ORF">MGAL_10B075932</name>
</gene>
<protein>
    <submittedName>
        <fullName evidence="2">Uncharacterized protein</fullName>
    </submittedName>
</protein>
<dbReference type="AlphaFoldDB" id="A0A8B6DCY4"/>
<evidence type="ECO:0000256" key="1">
    <source>
        <dbReference type="SAM" id="SignalP"/>
    </source>
</evidence>
<dbReference type="EMBL" id="UYJE01003132">
    <property type="protein sequence ID" value="VDI16860.1"/>
    <property type="molecule type" value="Genomic_DNA"/>
</dbReference>
<feature type="signal peptide" evidence="1">
    <location>
        <begin position="1"/>
        <end position="22"/>
    </location>
</feature>
<keyword evidence="3" id="KW-1185">Reference proteome</keyword>
<sequence length="162" mass="18563">MMYPLVQLVLVVVLSAKLFVVAKQTPSVGLYNLAFRSSSNNETKSYNFHWTQSSQTVSFNVTNCHLFSVPTGGMLKAELSLTTRSKEKKFKAAACITLIRTNQTTCQRIFGVPGRRKQFVSQLILHEVFEVQKNDQLKVSIPRGKKYIYQVGEYNRLRLYYL</sequence>
<evidence type="ECO:0000313" key="3">
    <source>
        <dbReference type="Proteomes" id="UP000596742"/>
    </source>
</evidence>
<organism evidence="2 3">
    <name type="scientific">Mytilus galloprovincialis</name>
    <name type="common">Mediterranean mussel</name>
    <dbReference type="NCBI Taxonomy" id="29158"/>
    <lineage>
        <taxon>Eukaryota</taxon>
        <taxon>Metazoa</taxon>
        <taxon>Spiralia</taxon>
        <taxon>Lophotrochozoa</taxon>
        <taxon>Mollusca</taxon>
        <taxon>Bivalvia</taxon>
        <taxon>Autobranchia</taxon>
        <taxon>Pteriomorphia</taxon>
        <taxon>Mytilida</taxon>
        <taxon>Mytiloidea</taxon>
        <taxon>Mytilidae</taxon>
        <taxon>Mytilinae</taxon>
        <taxon>Mytilus</taxon>
    </lineage>
</organism>
<reference evidence="2" key="1">
    <citation type="submission" date="2018-11" db="EMBL/GenBank/DDBJ databases">
        <authorList>
            <person name="Alioto T."/>
            <person name="Alioto T."/>
        </authorList>
    </citation>
    <scope>NUCLEOTIDE SEQUENCE</scope>
</reference>
<evidence type="ECO:0000313" key="2">
    <source>
        <dbReference type="EMBL" id="VDI16860.1"/>
    </source>
</evidence>